<feature type="region of interest" description="Disordered" evidence="1">
    <location>
        <begin position="1105"/>
        <end position="1155"/>
    </location>
</feature>
<gene>
    <name evidence="2" type="ORF">DL546_007198</name>
</gene>
<feature type="compositionally biased region" description="Basic and acidic residues" evidence="1">
    <location>
        <begin position="928"/>
        <end position="937"/>
    </location>
</feature>
<feature type="compositionally biased region" description="Polar residues" evidence="1">
    <location>
        <begin position="546"/>
        <end position="564"/>
    </location>
</feature>
<feature type="compositionally biased region" description="Polar residues" evidence="1">
    <location>
        <begin position="1055"/>
        <end position="1087"/>
    </location>
</feature>
<protein>
    <submittedName>
        <fullName evidence="2">Uncharacterized protein</fullName>
    </submittedName>
</protein>
<feature type="compositionally biased region" description="Polar residues" evidence="1">
    <location>
        <begin position="907"/>
        <end position="918"/>
    </location>
</feature>
<evidence type="ECO:0000313" key="3">
    <source>
        <dbReference type="Proteomes" id="UP000275385"/>
    </source>
</evidence>
<feature type="compositionally biased region" description="Polar residues" evidence="1">
    <location>
        <begin position="965"/>
        <end position="974"/>
    </location>
</feature>
<reference evidence="2 3" key="1">
    <citation type="submission" date="2018-08" db="EMBL/GenBank/DDBJ databases">
        <title>Draft genome of the lignicolous fungus Coniochaeta pulveracea.</title>
        <authorList>
            <person name="Borstlap C.J."/>
            <person name="De Witt R.N."/>
            <person name="Botha A."/>
            <person name="Volschenk H."/>
        </authorList>
    </citation>
    <scope>NUCLEOTIDE SEQUENCE [LARGE SCALE GENOMIC DNA]</scope>
    <source>
        <strain evidence="2 3">CAB683</strain>
    </source>
</reference>
<feature type="compositionally biased region" description="Polar residues" evidence="1">
    <location>
        <begin position="983"/>
        <end position="999"/>
    </location>
</feature>
<feature type="compositionally biased region" description="Polar residues" evidence="1">
    <location>
        <begin position="1105"/>
        <end position="1122"/>
    </location>
</feature>
<dbReference type="AlphaFoldDB" id="A0A420YC22"/>
<dbReference type="STRING" id="177199.A0A420YC22"/>
<feature type="compositionally biased region" description="Polar residues" evidence="1">
    <location>
        <begin position="502"/>
        <end position="531"/>
    </location>
</feature>
<proteinExistence type="predicted"/>
<feature type="region of interest" description="Disordered" evidence="1">
    <location>
        <begin position="269"/>
        <end position="301"/>
    </location>
</feature>
<name>A0A420YC22_9PEZI</name>
<evidence type="ECO:0000256" key="1">
    <source>
        <dbReference type="SAM" id="MobiDB-lite"/>
    </source>
</evidence>
<feature type="region of interest" description="Disordered" evidence="1">
    <location>
        <begin position="640"/>
        <end position="694"/>
    </location>
</feature>
<sequence>MGNTSSVPSSLETQGHPRKPSQKLSKPRTGNPASAGLLPNGFSTSTSRFSSARMSNQALPLSPVVSSYPVVAASAALVPDDNGNTKESIKDKMAAATSTTVQHKESKRRSLFRSLSSQKTTTTQVSGRNPSVGPSPEAPAPPVADKVIRANSMTYESTQAHIAYYAQPPIPVPENPRSSMSSRRTSWNYDMSSYEAKRLLNLVEEPTLEQTAILSERMTTLSESTWKSSSIANITQLPDSTPISRVNSDVSLYTPVRRRSIIQTPGVATRLPYTSPAPSRHRAPSFRHSHPPTPTLSRQPSLDSIRSGILSMPMPPRILDSAQMHRVVTPSEEKYQSIGAFRLGSLRITNGAASPMTPEMEATTSKTGLPHMGVIQERGDYFVGTAVVADVVQSETAQSSSHKAQELVPPQPRAPDLSPIAASFREADVREQNTNVVVKATPEEYLAEISFSHFDLDQSAPLNPELLTTSKHTAMEDELFEDEGGVEYSSVEVLDVRLDPNAKSQTGAQQKTQLSMTSVTRTDSGFVSGSPSDELPPKPLTKADSGYSSNISLRSFQNSKSQAAENEDAGSLKEPSSSINPAQTAEQAPHSPTKISHVRQPSREPPPPPPVPPKDSMPVGQSAPVSIHTKNLTLESTETLLASPTSSRFRAPASPHASMRSGEPVLRSPGTPTSTRSDASGSALSIGSGSNRPSKLQRLISGATRRQSHGPLTAHATHAFDKAAIPSIPQEVETKLHQHTGMFPITSKRLALKPKASKDTLKTIFSVGSMEINFDSANDSRTLSDDGMPEHDGSRGRQLVHSVQSSIIDAAAHILPRKSLARKPVPARKDSVERGVVSAADPEVVLPSEAEMTSYNWVNTSLGHNPYDAALVAMADRSLSQSLPQSVASRTFSMTAPVEHSVYTNLTRRPSTSYQSARGASLPGPGLPRRESRETIMPKKTKTPPPVSMMTRSRSSLRQPAPLRHQTSNSSLSHKNSRENIHSYPSSQQHGANNQSLSRRSSREDIHSYPSYRQGHNTLREESMSPPPIPPINPRRSLSRDRTSQHAAAFEFRRQNSSSQINLAVSRRSTMSSVDYSRSNSLMDNSRSNSLTATQYVQQGYQIQRPSSTQPYHGTPGYPQQQLRHRSSHDSSRSTKSGSHPPSMSNGYTAPVKPTTDPRLIAQSAVPNKNQDQFGVYPPHIPRGHGRSRSIGNRGFPAAPYRVLHSYNSPAYRNAPIWG</sequence>
<feature type="compositionally biased region" description="Low complexity" evidence="1">
    <location>
        <begin position="677"/>
        <end position="690"/>
    </location>
</feature>
<feature type="compositionally biased region" description="Low complexity" evidence="1">
    <location>
        <begin position="42"/>
        <end position="55"/>
    </location>
</feature>
<dbReference type="OrthoDB" id="5341904at2759"/>
<feature type="compositionally biased region" description="Basic residues" evidence="1">
    <location>
        <begin position="279"/>
        <end position="290"/>
    </location>
</feature>
<accession>A0A420YC22</accession>
<feature type="region of interest" description="Disordered" evidence="1">
    <location>
        <begin position="500"/>
        <end position="623"/>
    </location>
</feature>
<feature type="compositionally biased region" description="Polar residues" evidence="1">
    <location>
        <begin position="118"/>
        <end position="129"/>
    </location>
</feature>
<feature type="region of interest" description="Disordered" evidence="1">
    <location>
        <begin position="1"/>
        <end position="55"/>
    </location>
</feature>
<evidence type="ECO:0000313" key="2">
    <source>
        <dbReference type="EMBL" id="RKU45445.1"/>
    </source>
</evidence>
<organism evidence="2 3">
    <name type="scientific">Coniochaeta pulveracea</name>
    <dbReference type="NCBI Taxonomy" id="177199"/>
    <lineage>
        <taxon>Eukaryota</taxon>
        <taxon>Fungi</taxon>
        <taxon>Dikarya</taxon>
        <taxon>Ascomycota</taxon>
        <taxon>Pezizomycotina</taxon>
        <taxon>Sordariomycetes</taxon>
        <taxon>Sordariomycetidae</taxon>
        <taxon>Coniochaetales</taxon>
        <taxon>Coniochaetaceae</taxon>
        <taxon>Coniochaeta</taxon>
    </lineage>
</organism>
<dbReference type="Proteomes" id="UP000275385">
    <property type="component" value="Unassembled WGS sequence"/>
</dbReference>
<keyword evidence="3" id="KW-1185">Reference proteome</keyword>
<comment type="caution">
    <text evidence="2">The sequence shown here is derived from an EMBL/GenBank/DDBJ whole genome shotgun (WGS) entry which is preliminary data.</text>
</comment>
<feature type="compositionally biased region" description="Pro residues" evidence="1">
    <location>
        <begin position="603"/>
        <end position="615"/>
    </location>
</feature>
<feature type="region of interest" description="Disordered" evidence="1">
    <location>
        <begin position="907"/>
        <end position="1087"/>
    </location>
</feature>
<feature type="compositionally biased region" description="Polar residues" evidence="1">
    <location>
        <begin position="574"/>
        <end position="586"/>
    </location>
</feature>
<feature type="region of interest" description="Disordered" evidence="1">
    <location>
        <begin position="93"/>
        <end position="143"/>
    </location>
</feature>
<feature type="compositionally biased region" description="Polar residues" evidence="1">
    <location>
        <begin position="1"/>
        <end position="13"/>
    </location>
</feature>
<dbReference type="EMBL" id="QVQW01000021">
    <property type="protein sequence ID" value="RKU45445.1"/>
    <property type="molecule type" value="Genomic_DNA"/>
</dbReference>